<keyword evidence="4" id="KW-1133">Transmembrane helix</keyword>
<comment type="caution">
    <text evidence="6">The sequence shown here is derived from an EMBL/GenBank/DDBJ whole genome shotgun (WGS) entry which is preliminary data.</text>
</comment>
<feature type="region of interest" description="Disordered" evidence="3">
    <location>
        <begin position="608"/>
        <end position="631"/>
    </location>
</feature>
<dbReference type="InterPro" id="IPR013320">
    <property type="entry name" value="ConA-like_dom_sf"/>
</dbReference>
<dbReference type="Pfam" id="PF13385">
    <property type="entry name" value="Laminin_G_3"/>
    <property type="match status" value="2"/>
</dbReference>
<keyword evidence="7" id="KW-1185">Reference proteome</keyword>
<feature type="compositionally biased region" description="Basic and acidic residues" evidence="3">
    <location>
        <begin position="255"/>
        <end position="267"/>
    </location>
</feature>
<dbReference type="PANTHER" id="PTHR46943:SF1">
    <property type="entry name" value="PENTRAXIN-RELATED PROTEIN PTX3"/>
    <property type="match status" value="1"/>
</dbReference>
<feature type="domain" description="LamG-like jellyroll fold" evidence="5">
    <location>
        <begin position="775"/>
        <end position="913"/>
    </location>
</feature>
<reference evidence="6 7" key="1">
    <citation type="submission" date="2018-03" db="EMBL/GenBank/DDBJ databases">
        <title>Genomic Encyclopedia of Type Strains, Phase III (KMG-III): the genomes of soil and plant-associated and newly described type strains.</title>
        <authorList>
            <person name="Whitman W."/>
        </authorList>
    </citation>
    <scope>NUCLEOTIDE SEQUENCE [LARGE SCALE GENOMIC DNA]</scope>
    <source>
        <strain evidence="6 7">CGMCC 4.7097</strain>
    </source>
</reference>
<evidence type="ECO:0000256" key="3">
    <source>
        <dbReference type="SAM" id="MobiDB-lite"/>
    </source>
</evidence>
<name>A0A2P8HZ54_SACCR</name>
<keyword evidence="6" id="KW-0430">Lectin</keyword>
<dbReference type="OrthoDB" id="324838at2"/>
<dbReference type="InterPro" id="IPR006558">
    <property type="entry name" value="LamG-like"/>
</dbReference>
<feature type="transmembrane region" description="Helical" evidence="4">
    <location>
        <begin position="21"/>
        <end position="41"/>
    </location>
</feature>
<evidence type="ECO:0000313" key="7">
    <source>
        <dbReference type="Proteomes" id="UP000241118"/>
    </source>
</evidence>
<keyword evidence="2" id="KW-1015">Disulfide bond</keyword>
<dbReference type="PANTHER" id="PTHR46943">
    <property type="entry name" value="PENTRAXIN-RELATED PROTEIN PTX3"/>
    <property type="match status" value="1"/>
</dbReference>
<feature type="compositionally biased region" description="Low complexity" evidence="3">
    <location>
        <begin position="241"/>
        <end position="251"/>
    </location>
</feature>
<proteinExistence type="predicted"/>
<dbReference type="InterPro" id="IPR042837">
    <property type="entry name" value="PTX3"/>
</dbReference>
<feature type="domain" description="LamG-like jellyroll fold" evidence="5">
    <location>
        <begin position="992"/>
        <end position="1134"/>
    </location>
</feature>
<evidence type="ECO:0000256" key="1">
    <source>
        <dbReference type="ARBA" id="ARBA00022729"/>
    </source>
</evidence>
<dbReference type="GO" id="GO:0030246">
    <property type="term" value="F:carbohydrate binding"/>
    <property type="evidence" value="ECO:0007669"/>
    <property type="project" value="UniProtKB-KW"/>
</dbReference>
<evidence type="ECO:0000259" key="5">
    <source>
        <dbReference type="SMART" id="SM00560"/>
    </source>
</evidence>
<organism evidence="6 7">
    <name type="scientific">Saccharothrix carnea</name>
    <dbReference type="NCBI Taxonomy" id="1280637"/>
    <lineage>
        <taxon>Bacteria</taxon>
        <taxon>Bacillati</taxon>
        <taxon>Actinomycetota</taxon>
        <taxon>Actinomycetes</taxon>
        <taxon>Pseudonocardiales</taxon>
        <taxon>Pseudonocardiaceae</taxon>
        <taxon>Saccharothrix</taxon>
    </lineage>
</organism>
<evidence type="ECO:0000313" key="6">
    <source>
        <dbReference type="EMBL" id="PSL51491.1"/>
    </source>
</evidence>
<dbReference type="SUPFAM" id="SSF49899">
    <property type="entry name" value="Concanavalin A-like lectins/glucanases"/>
    <property type="match status" value="2"/>
</dbReference>
<dbReference type="GO" id="GO:0006955">
    <property type="term" value="P:immune response"/>
    <property type="evidence" value="ECO:0007669"/>
    <property type="project" value="InterPro"/>
</dbReference>
<evidence type="ECO:0000256" key="2">
    <source>
        <dbReference type="ARBA" id="ARBA00023157"/>
    </source>
</evidence>
<evidence type="ECO:0000256" key="4">
    <source>
        <dbReference type="SAM" id="Phobius"/>
    </source>
</evidence>
<dbReference type="EMBL" id="PYAX01000020">
    <property type="protein sequence ID" value="PSL51491.1"/>
    <property type="molecule type" value="Genomic_DNA"/>
</dbReference>
<dbReference type="Gene3D" id="2.60.120.200">
    <property type="match status" value="2"/>
</dbReference>
<gene>
    <name evidence="6" type="ORF">B0I31_12021</name>
</gene>
<keyword evidence="4" id="KW-0472">Membrane</keyword>
<keyword evidence="1" id="KW-0732">Signal</keyword>
<dbReference type="AlphaFoldDB" id="A0A2P8HZ54"/>
<dbReference type="Proteomes" id="UP000241118">
    <property type="component" value="Unassembled WGS sequence"/>
</dbReference>
<accession>A0A2P8HZ54</accession>
<dbReference type="SMART" id="SM00560">
    <property type="entry name" value="LamGL"/>
    <property type="match status" value="2"/>
</dbReference>
<sequence length="1146" mass="121873">MRFGGIFVWSRVRARGFGLRVFGVGVAVAVVAGVLTAPPAVAELPGSAPDEATASRYAEARGEPVLVESATTETDELTANPDGSFTFRQHAQPVRVRRGDGWVPVDLSLERRADGSFGPKAAPVDVVFSPGGPGSADDAVARVVRGEDEVGLGWGRDLPPAVVDGSSLTYPEVLPGVDLKVEVTVNGFSEVLVVKTAQAGASAELERIAFRTHAEGVRVHDGPGPGGDLMVKDSSGRPVFSGDASSMWDSSGGDGDNHTEGPAEGDRRAEMGVEVGADTVAVLPDREFLADPDTRYPVVIDPEYYCGNCGKVHHVVVQDPWPDARNFDKTSGVFGDLKAGYLNAASLNADRAGRSRSYLQMHTAPVVGKYIISATLQTRVIHTFDCSPSPTELFVSPPVDANTTWDNQPGWYYRLSETNVANNALHCPNAGNAELDATAAVRQAANEGWGWTTFLLQAKYEGDLDNSWRRFDLNPYLEVKYNSWPYMPTALGMEGWGPDPSNAISCGMGAGRPAVFSKTPRLRARMNDPDGGIMDAMFRVFNGVAPVSAETGTNIYVNGIPAGSYAEVTIPPNRIASDGLYTWRAWGSDHGLLTGYVDCEFEVDTRKPSTPVVTSTDYPENGTAPDLGGRTGMFTFKPGTPTGLGGTMDVRRYGWTLNDSSAIPRSVPVQSADGTVTVPIAPTKNGVNTLYVTAFDGAGNRSATYAAYDFVVAEPVDFKAGWHFDEAGGTVAADVAGNYPLAVAGGSFAAGYADNGLTFTGGTAVSSGTVVDTSQAFSVSTWVKLDRTDGYFTAVSQDGESAGSFFLGYSQDLNGWTMAAPYTDSKNSLFARAASTSPPVTGVWTHLVGTYNPGLETMKLYVDGKYQSTATVKAWNGGGAFVVGAAKWDRIRVNHFPGAVDHTLVWDRVLDADEVAAHANLAVPRARYALDERSGTTTLDQISGRTPTLAGGYVWGGQSMVSAASEDKWLNFTAPGTGQVPVPRPVNFRTDRSFTVSAWVRHTGEPGARRVAVSGHDSQNSPFTLGYNGWRWEFSIAGSGGATWSALSDDLAMSNNWVLLVGSYDAVTGRIYLNVDRNRQKSYAGTTSDGSGVVGRQITSNLWLGRATAAGAGVARWVGDLDDVRIHAGVLPDVDVWALYDATIHF</sequence>
<protein>
    <submittedName>
        <fullName evidence="6">Concanavalin A-like lectin/glucanase superfamily protein</fullName>
    </submittedName>
</protein>
<dbReference type="NCBIfam" id="NF033679">
    <property type="entry name" value="DNRLRE_dom"/>
    <property type="match status" value="1"/>
</dbReference>
<feature type="region of interest" description="Disordered" evidence="3">
    <location>
        <begin position="217"/>
        <end position="267"/>
    </location>
</feature>
<keyword evidence="4" id="KW-0812">Transmembrane</keyword>